<evidence type="ECO:0000256" key="5">
    <source>
        <dbReference type="SAM" id="Phobius"/>
    </source>
</evidence>
<feature type="transmembrane region" description="Helical" evidence="5">
    <location>
        <begin position="309"/>
        <end position="329"/>
    </location>
</feature>
<dbReference type="Gene3D" id="1.20.1740.10">
    <property type="entry name" value="Amino acid/polyamine transporter I"/>
    <property type="match status" value="1"/>
</dbReference>
<dbReference type="Pfam" id="PF01490">
    <property type="entry name" value="Aa_trans"/>
    <property type="match status" value="1"/>
</dbReference>
<feature type="transmembrane region" description="Helical" evidence="5">
    <location>
        <begin position="127"/>
        <end position="146"/>
    </location>
</feature>
<name>A0A196SA44_BLAHN</name>
<dbReference type="InterPro" id="IPR013057">
    <property type="entry name" value="AA_transpt_TM"/>
</dbReference>
<evidence type="ECO:0000259" key="6">
    <source>
        <dbReference type="Pfam" id="PF01490"/>
    </source>
</evidence>
<feature type="domain" description="Amino acid transporter transmembrane" evidence="6">
    <location>
        <begin position="39"/>
        <end position="435"/>
    </location>
</feature>
<feature type="transmembrane region" description="Helical" evidence="5">
    <location>
        <begin position="194"/>
        <end position="216"/>
    </location>
</feature>
<keyword evidence="3 5" id="KW-1133">Transmembrane helix</keyword>
<evidence type="ECO:0000313" key="8">
    <source>
        <dbReference type="Proteomes" id="UP000078348"/>
    </source>
</evidence>
<dbReference type="PANTHER" id="PTHR22950">
    <property type="entry name" value="AMINO ACID TRANSPORTER"/>
    <property type="match status" value="1"/>
</dbReference>
<feature type="transmembrane region" description="Helical" evidence="5">
    <location>
        <begin position="416"/>
        <end position="440"/>
    </location>
</feature>
<feature type="transmembrane region" description="Helical" evidence="5">
    <location>
        <begin position="380"/>
        <end position="404"/>
    </location>
</feature>
<keyword evidence="8" id="KW-1185">Reference proteome</keyword>
<dbReference type="GO" id="GO:0016020">
    <property type="term" value="C:membrane"/>
    <property type="evidence" value="ECO:0007669"/>
    <property type="project" value="UniProtKB-SubCell"/>
</dbReference>
<feature type="transmembrane region" description="Helical" evidence="5">
    <location>
        <begin position="166"/>
        <end position="182"/>
    </location>
</feature>
<proteinExistence type="predicted"/>
<comment type="subcellular location">
    <subcellularLocation>
        <location evidence="1">Membrane</location>
        <topology evidence="1">Multi-pass membrane protein</topology>
    </subcellularLocation>
</comment>
<reference evidence="7 8" key="1">
    <citation type="submission" date="2016-05" db="EMBL/GenBank/DDBJ databases">
        <title>Nuclear genome of Blastocystis sp. subtype 1 NandII.</title>
        <authorList>
            <person name="Gentekaki E."/>
            <person name="Curtis B."/>
            <person name="Stairs C."/>
            <person name="Eme L."/>
            <person name="Herman E."/>
            <person name="Klimes V."/>
            <person name="Arias M.C."/>
            <person name="Elias M."/>
            <person name="Hilliou F."/>
            <person name="Klute M."/>
            <person name="Malik S.-B."/>
            <person name="Pightling A."/>
            <person name="Rachubinski R."/>
            <person name="Salas D."/>
            <person name="Schlacht A."/>
            <person name="Suga H."/>
            <person name="Archibald J."/>
            <person name="Ball S.G."/>
            <person name="Clark G."/>
            <person name="Dacks J."/>
            <person name="Van Der Giezen M."/>
            <person name="Tsaousis A."/>
            <person name="Roger A."/>
        </authorList>
    </citation>
    <scope>NUCLEOTIDE SEQUENCE [LARGE SCALE GENOMIC DNA]</scope>
    <source>
        <strain evidence="8">ATCC 50177 / NandII</strain>
    </source>
</reference>
<evidence type="ECO:0000256" key="3">
    <source>
        <dbReference type="ARBA" id="ARBA00022989"/>
    </source>
</evidence>
<evidence type="ECO:0000256" key="2">
    <source>
        <dbReference type="ARBA" id="ARBA00022692"/>
    </source>
</evidence>
<feature type="transmembrane region" description="Helical" evidence="5">
    <location>
        <begin position="228"/>
        <end position="249"/>
    </location>
</feature>
<evidence type="ECO:0000256" key="1">
    <source>
        <dbReference type="ARBA" id="ARBA00004141"/>
    </source>
</evidence>
<accession>A0A196SA44</accession>
<comment type="caution">
    <text evidence="7">The sequence shown here is derived from an EMBL/GenBank/DDBJ whole genome shotgun (WGS) entry which is preliminary data.</text>
</comment>
<dbReference type="OrthoDB" id="40134at2759"/>
<dbReference type="EMBL" id="LXWW01000506">
    <property type="protein sequence ID" value="OAO12869.1"/>
    <property type="molecule type" value="Genomic_DNA"/>
</dbReference>
<evidence type="ECO:0000313" key="7">
    <source>
        <dbReference type="EMBL" id="OAO12869.1"/>
    </source>
</evidence>
<organism evidence="7 8">
    <name type="scientific">Blastocystis sp. subtype 1 (strain ATCC 50177 / NandII)</name>
    <dbReference type="NCBI Taxonomy" id="478820"/>
    <lineage>
        <taxon>Eukaryota</taxon>
        <taxon>Sar</taxon>
        <taxon>Stramenopiles</taxon>
        <taxon>Bigyra</taxon>
        <taxon>Opalozoa</taxon>
        <taxon>Opalinata</taxon>
        <taxon>Blastocystidae</taxon>
        <taxon>Blastocystis</taxon>
    </lineage>
</organism>
<feature type="transmembrane region" description="Helical" evidence="5">
    <location>
        <begin position="269"/>
        <end position="289"/>
    </location>
</feature>
<dbReference type="STRING" id="478820.A0A196SA44"/>
<feature type="transmembrane region" description="Helical" evidence="5">
    <location>
        <begin position="68"/>
        <end position="90"/>
    </location>
</feature>
<sequence length="446" mass="49696">MESSNPNEALLNQQPAPAEQISEIAVPAEYIDDEKGKMNTLEFCVNLMKGIAGTGSLAIPFAFNQVGIIPGVLLFALVCGMMILATYQLVELNKEINEVHPEAYKSIQTNNTYAELVYKALGSGGYWLYYICSLITLYGSNIGSMVVMADFLEAMPIGSNMRMRRLVSQIILTVLCIILCELKDPKMLVWISSLGLFSIAAAFLVLIIFGFVKFHISFVIADLWPKSFSAFLQNFGVIVYCMGFILFLLTQYKYLRRDCKRTVVRSTGISISLMAVVYSIVGILLALLYKNGPHGVQGDILKSLPDCPWVAVPVNIMMVITVIGGFPLWMEPVNEMVEGHWGPCTKGKYFISNPTYIVFRIVEIILISLVAWFVPQFSDILSVVGNFSDNITTFIFPAWMHLVIFKKQNSCGMKSLDWFALIFSTILMVVCTVVSVKTLIDHITGH</sequence>
<dbReference type="Proteomes" id="UP000078348">
    <property type="component" value="Unassembled WGS sequence"/>
</dbReference>
<dbReference type="GO" id="GO:0015179">
    <property type="term" value="F:L-amino acid transmembrane transporter activity"/>
    <property type="evidence" value="ECO:0007669"/>
    <property type="project" value="TreeGrafter"/>
</dbReference>
<gene>
    <name evidence="7" type="ORF">AV274_5469</name>
</gene>
<keyword evidence="4 5" id="KW-0472">Membrane</keyword>
<dbReference type="AlphaFoldDB" id="A0A196SA44"/>
<protein>
    <submittedName>
        <fullName evidence="7">Proton-coupled amino acid transporter</fullName>
    </submittedName>
</protein>
<feature type="transmembrane region" description="Helical" evidence="5">
    <location>
        <begin position="350"/>
        <end position="374"/>
    </location>
</feature>
<keyword evidence="2 5" id="KW-0812">Transmembrane</keyword>
<evidence type="ECO:0000256" key="4">
    <source>
        <dbReference type="ARBA" id="ARBA00023136"/>
    </source>
</evidence>